<dbReference type="GO" id="GO:0051087">
    <property type="term" value="F:protein-folding chaperone binding"/>
    <property type="evidence" value="ECO:0007669"/>
    <property type="project" value="TreeGrafter"/>
</dbReference>
<dbReference type="PANTHER" id="PTHR44360">
    <property type="entry name" value="DNAJ HOMOLOG SUBFAMILY B MEMBER 9"/>
    <property type="match status" value="1"/>
</dbReference>
<organism evidence="3">
    <name type="scientific">viral metagenome</name>
    <dbReference type="NCBI Taxonomy" id="1070528"/>
    <lineage>
        <taxon>unclassified sequences</taxon>
        <taxon>metagenomes</taxon>
        <taxon>organismal metagenomes</taxon>
    </lineage>
</organism>
<dbReference type="SUPFAM" id="SSF46565">
    <property type="entry name" value="Chaperone J-domain"/>
    <property type="match status" value="1"/>
</dbReference>
<dbReference type="InterPro" id="IPR001623">
    <property type="entry name" value="DnaJ_domain"/>
</dbReference>
<evidence type="ECO:0000256" key="1">
    <source>
        <dbReference type="ARBA" id="ARBA00023186"/>
    </source>
</evidence>
<dbReference type="PROSITE" id="PS50076">
    <property type="entry name" value="DNAJ_2"/>
    <property type="match status" value="1"/>
</dbReference>
<dbReference type="CDD" id="cd06257">
    <property type="entry name" value="DnaJ"/>
    <property type="match status" value="1"/>
</dbReference>
<sequence>MDYYKILEVSKDASSDLIKKQYKKLALKHHPDRGGDPEMFKKVSEAYQTLSDSEKRNEYDNPNPFSQHMPGGGGAHFRHYTQQPHFVDPNIIFQQFFKNNDFFQQHQNHQTTHINIPRTRNTTTTTFNINTSATPRNMRGNIFQKSVSTQINGNTRIETTTEVKNGMKTRTVKHTNMKTGETVINVNQITG</sequence>
<reference evidence="3" key="1">
    <citation type="journal article" date="2020" name="Nature">
        <title>Giant virus diversity and host interactions through global metagenomics.</title>
        <authorList>
            <person name="Schulz F."/>
            <person name="Roux S."/>
            <person name="Paez-Espino D."/>
            <person name="Jungbluth S."/>
            <person name="Walsh D.A."/>
            <person name="Denef V.J."/>
            <person name="McMahon K.D."/>
            <person name="Konstantinidis K.T."/>
            <person name="Eloe-Fadrosh E.A."/>
            <person name="Kyrpides N.C."/>
            <person name="Woyke T."/>
        </authorList>
    </citation>
    <scope>NUCLEOTIDE SEQUENCE</scope>
    <source>
        <strain evidence="3">GVMAG-S-ERX555907-102</strain>
    </source>
</reference>
<dbReference type="InterPro" id="IPR036869">
    <property type="entry name" value="J_dom_sf"/>
</dbReference>
<dbReference type="PROSITE" id="PS00636">
    <property type="entry name" value="DNAJ_1"/>
    <property type="match status" value="1"/>
</dbReference>
<dbReference type="GO" id="GO:0036503">
    <property type="term" value="P:ERAD pathway"/>
    <property type="evidence" value="ECO:0007669"/>
    <property type="project" value="TreeGrafter"/>
</dbReference>
<evidence type="ECO:0000313" key="3">
    <source>
        <dbReference type="EMBL" id="QHU22652.1"/>
    </source>
</evidence>
<dbReference type="GO" id="GO:0005783">
    <property type="term" value="C:endoplasmic reticulum"/>
    <property type="evidence" value="ECO:0007669"/>
    <property type="project" value="TreeGrafter"/>
</dbReference>
<feature type="domain" description="J" evidence="2">
    <location>
        <begin position="2"/>
        <end position="63"/>
    </location>
</feature>
<dbReference type="AlphaFoldDB" id="A0A6C0KXF2"/>
<accession>A0A6C0KXF2</accession>
<dbReference type="InterPro" id="IPR018253">
    <property type="entry name" value="DnaJ_domain_CS"/>
</dbReference>
<protein>
    <recommendedName>
        <fullName evidence="2">J domain-containing protein</fullName>
    </recommendedName>
</protein>
<name>A0A6C0KXF2_9ZZZZ</name>
<dbReference type="Pfam" id="PF00226">
    <property type="entry name" value="DnaJ"/>
    <property type="match status" value="1"/>
</dbReference>
<dbReference type="Gene3D" id="1.10.287.110">
    <property type="entry name" value="DnaJ domain"/>
    <property type="match status" value="1"/>
</dbReference>
<keyword evidence="1" id="KW-0143">Chaperone</keyword>
<dbReference type="GO" id="GO:0051787">
    <property type="term" value="F:misfolded protein binding"/>
    <property type="evidence" value="ECO:0007669"/>
    <property type="project" value="TreeGrafter"/>
</dbReference>
<dbReference type="SMART" id="SM00271">
    <property type="entry name" value="DnaJ"/>
    <property type="match status" value="1"/>
</dbReference>
<dbReference type="PRINTS" id="PR00625">
    <property type="entry name" value="JDOMAIN"/>
</dbReference>
<proteinExistence type="predicted"/>
<dbReference type="EMBL" id="MN741016">
    <property type="protein sequence ID" value="QHU22652.1"/>
    <property type="molecule type" value="Genomic_DNA"/>
</dbReference>
<dbReference type="PANTHER" id="PTHR44360:SF1">
    <property type="entry name" value="DNAJ HOMOLOG SUBFAMILY B MEMBER 9"/>
    <property type="match status" value="1"/>
</dbReference>
<dbReference type="InterPro" id="IPR051948">
    <property type="entry name" value="Hsp70_co-chaperone_J-domain"/>
</dbReference>
<evidence type="ECO:0000259" key="2">
    <source>
        <dbReference type="PROSITE" id="PS50076"/>
    </source>
</evidence>